<dbReference type="Proteomes" id="UP000053259">
    <property type="component" value="Unassembled WGS sequence"/>
</dbReference>
<sequence length="415" mass="46201">MLRPQALRQPFRISLSIAACPPFLLTASQARVAFAQRQHSLLSVRNCHMSTMLSSTTGVEPLPKRPKTDSESPLIGTHNGHFHADEALAVFMLRLLPQYAASPLVRTRDPAVLAQCHTVVDVGGEYDHAARRYDHHQRGFEEVFSPEHATKLSSAGLVYKHFGKDIIAQHTKLDPSSEDASLLYTKIYDDLIEAFDANDNGISAYDTGLLAKAGIPKRFEDRGFSLAAVVNRYNHAFEQPAEGDSKEEIQRKEDARFQQASAFVGQQFVMELDDKFRSWLPARAVVKQAFAERTKWDEQGRIMVLPHRKEGLPWADHLYNLEREEGKGKDAAVLYVLFPEGGEEDAKWRIRAVSVEGGGFDNRKDLPNAWKGLRDDELSKVSGIDGCVFVHASGFIGGNKTFDGALAMARQAVLT</sequence>
<dbReference type="PANTHER" id="PTHR11215">
    <property type="entry name" value="METAL DEPENDENT HYDROLASE - RELATED"/>
    <property type="match status" value="1"/>
</dbReference>
<dbReference type="GeneID" id="27317003"/>
<dbReference type="GO" id="GO:0005737">
    <property type="term" value="C:cytoplasm"/>
    <property type="evidence" value="ECO:0007669"/>
    <property type="project" value="TreeGrafter"/>
</dbReference>
<dbReference type="InterPro" id="IPR003226">
    <property type="entry name" value="MYG1_exonuclease"/>
</dbReference>
<gene>
    <name evidence="2" type="ORF">PV09_09030</name>
</gene>
<name>A0A0D1ZYU2_9PEZI</name>
<accession>A0A0D1ZYU2</accession>
<dbReference type="RefSeq" id="XP_016209129.1">
    <property type="nucleotide sequence ID" value="XM_016363018.1"/>
</dbReference>
<dbReference type="EMBL" id="KN847580">
    <property type="protein sequence ID" value="KIV99259.1"/>
    <property type="molecule type" value="Genomic_DNA"/>
</dbReference>
<dbReference type="PANTHER" id="PTHR11215:SF1">
    <property type="entry name" value="MYG1 EXONUCLEASE"/>
    <property type="match status" value="1"/>
</dbReference>
<dbReference type="AlphaFoldDB" id="A0A0D1ZYU2"/>
<protein>
    <recommendedName>
        <fullName evidence="4">Metal-dependent protein hydrolase</fullName>
    </recommendedName>
</protein>
<dbReference type="InParanoid" id="A0A0D1ZYU2"/>
<evidence type="ECO:0000313" key="3">
    <source>
        <dbReference type="Proteomes" id="UP000053259"/>
    </source>
</evidence>
<dbReference type="VEuPathDB" id="FungiDB:PV09_09030"/>
<evidence type="ECO:0000313" key="2">
    <source>
        <dbReference type="EMBL" id="KIV99259.1"/>
    </source>
</evidence>
<dbReference type="STRING" id="253628.A0A0D1ZYU2"/>
<organism evidence="2 3">
    <name type="scientific">Verruconis gallopava</name>
    <dbReference type="NCBI Taxonomy" id="253628"/>
    <lineage>
        <taxon>Eukaryota</taxon>
        <taxon>Fungi</taxon>
        <taxon>Dikarya</taxon>
        <taxon>Ascomycota</taxon>
        <taxon>Pezizomycotina</taxon>
        <taxon>Dothideomycetes</taxon>
        <taxon>Pleosporomycetidae</taxon>
        <taxon>Venturiales</taxon>
        <taxon>Sympoventuriaceae</taxon>
        <taxon>Verruconis</taxon>
    </lineage>
</organism>
<dbReference type="HOGENOM" id="CLU_612768_0_0_1"/>
<dbReference type="Pfam" id="PF03690">
    <property type="entry name" value="MYG1_exonuc"/>
    <property type="match status" value="1"/>
</dbReference>
<comment type="similarity">
    <text evidence="1">Belongs to the MYG1 family.</text>
</comment>
<dbReference type="GO" id="GO:0005634">
    <property type="term" value="C:nucleus"/>
    <property type="evidence" value="ECO:0007669"/>
    <property type="project" value="TreeGrafter"/>
</dbReference>
<keyword evidence="3" id="KW-1185">Reference proteome</keyword>
<evidence type="ECO:0008006" key="4">
    <source>
        <dbReference type="Google" id="ProtNLM"/>
    </source>
</evidence>
<proteinExistence type="inferred from homology"/>
<dbReference type="OrthoDB" id="10265310at2759"/>
<evidence type="ECO:0000256" key="1">
    <source>
        <dbReference type="ARBA" id="ARBA00010105"/>
    </source>
</evidence>
<dbReference type="FunCoup" id="A0A0D1ZYU2">
    <property type="interactions" value="1183"/>
</dbReference>
<reference evidence="2 3" key="1">
    <citation type="submission" date="2015-01" db="EMBL/GenBank/DDBJ databases">
        <title>The Genome Sequence of Ochroconis gallopava CBS43764.</title>
        <authorList>
            <consortium name="The Broad Institute Genomics Platform"/>
            <person name="Cuomo C."/>
            <person name="de Hoog S."/>
            <person name="Gorbushina A."/>
            <person name="Stielow B."/>
            <person name="Teixiera M."/>
            <person name="Abouelleil A."/>
            <person name="Chapman S.B."/>
            <person name="Priest M."/>
            <person name="Young S.K."/>
            <person name="Wortman J."/>
            <person name="Nusbaum C."/>
            <person name="Birren B."/>
        </authorList>
    </citation>
    <scope>NUCLEOTIDE SEQUENCE [LARGE SCALE GENOMIC DNA]</scope>
    <source>
        <strain evidence="2 3">CBS 43764</strain>
    </source>
</reference>